<evidence type="ECO:0000313" key="15">
    <source>
        <dbReference type="Proteomes" id="UP000068382"/>
    </source>
</evidence>
<reference evidence="14 15" key="1">
    <citation type="submission" date="2015-12" db="EMBL/GenBank/DDBJ databases">
        <title>Genome sequence of the marine Rhodobacteraceae strain O3.65, Candidatus Tritonibacter horizontis.</title>
        <authorList>
            <person name="Poehlein A."/>
            <person name="Giebel H.A."/>
            <person name="Voget S."/>
            <person name="Brinkhoff T."/>
        </authorList>
    </citation>
    <scope>NUCLEOTIDE SEQUENCE [LARGE SCALE GENOMIC DNA]</scope>
    <source>
        <strain evidence="14 15">O3.65</strain>
    </source>
</reference>
<evidence type="ECO:0000256" key="4">
    <source>
        <dbReference type="ARBA" id="ARBA00022475"/>
    </source>
</evidence>
<dbReference type="FunFam" id="3.40.190.10:FF:000030">
    <property type="entry name" value="Molybdate ABC transporter substrate-binding protein"/>
    <property type="match status" value="1"/>
</dbReference>
<feature type="binding site" evidence="13">
    <location>
        <position position="39"/>
    </location>
    <ligand>
        <name>molybdate</name>
        <dbReference type="ChEBI" id="CHEBI:36264"/>
    </ligand>
</feature>
<keyword evidence="15" id="KW-1185">Reference proteome</keyword>
<gene>
    <name evidence="14" type="primary">modA</name>
    <name evidence="14" type="ORF">TRIHO_32420</name>
</gene>
<comment type="subunit">
    <text evidence="10">The complex is composed of two ATP-binding proteins (ModC), two transmembrane proteins (ModB) and a solute-binding protein (ModA).</text>
</comment>
<evidence type="ECO:0000256" key="1">
    <source>
        <dbReference type="ARBA" id="ARBA00004236"/>
    </source>
</evidence>
<comment type="similarity">
    <text evidence="2">Belongs to the bacterial solute-binding protein ModA family.</text>
</comment>
<evidence type="ECO:0000256" key="3">
    <source>
        <dbReference type="ARBA" id="ARBA00022448"/>
    </source>
</evidence>
<evidence type="ECO:0000256" key="8">
    <source>
        <dbReference type="ARBA" id="ARBA00023245"/>
    </source>
</evidence>
<dbReference type="EMBL" id="LPUY01000082">
    <property type="protein sequence ID" value="KUP91938.1"/>
    <property type="molecule type" value="Genomic_DNA"/>
</dbReference>
<dbReference type="Proteomes" id="UP000068382">
    <property type="component" value="Unassembled WGS sequence"/>
</dbReference>
<dbReference type="PIRSF" id="PIRSF004846">
    <property type="entry name" value="ModA"/>
    <property type="match status" value="1"/>
</dbReference>
<dbReference type="GO" id="GO:0005886">
    <property type="term" value="C:plasma membrane"/>
    <property type="evidence" value="ECO:0007669"/>
    <property type="project" value="UniProtKB-SubCell"/>
</dbReference>
<feature type="binding site" evidence="13">
    <location>
        <position position="148"/>
    </location>
    <ligand>
        <name>molybdate</name>
        <dbReference type="ChEBI" id="CHEBI:36264"/>
    </ligand>
</feature>
<organism evidence="14 15">
    <name type="scientific">Tritonibacter horizontis</name>
    <dbReference type="NCBI Taxonomy" id="1768241"/>
    <lineage>
        <taxon>Bacteria</taxon>
        <taxon>Pseudomonadati</taxon>
        <taxon>Pseudomonadota</taxon>
        <taxon>Alphaproteobacteria</taxon>
        <taxon>Rhodobacterales</taxon>
        <taxon>Paracoccaceae</taxon>
        <taxon>Tritonibacter</taxon>
    </lineage>
</organism>
<keyword evidence="7" id="KW-0472">Membrane</keyword>
<dbReference type="PATRIC" id="fig|1768241.3.peg.3386"/>
<dbReference type="AlphaFoldDB" id="A0A132BU79"/>
<dbReference type="GO" id="GO:0030973">
    <property type="term" value="F:molybdate ion binding"/>
    <property type="evidence" value="ECO:0007669"/>
    <property type="project" value="TreeGrafter"/>
</dbReference>
<evidence type="ECO:0000256" key="11">
    <source>
        <dbReference type="ARBA" id="ARBA00073171"/>
    </source>
</evidence>
<evidence type="ECO:0000256" key="6">
    <source>
        <dbReference type="ARBA" id="ARBA00022729"/>
    </source>
</evidence>
<dbReference type="NCBIfam" id="TIGR01256">
    <property type="entry name" value="modA"/>
    <property type="match status" value="1"/>
</dbReference>
<dbReference type="InterPro" id="IPR050682">
    <property type="entry name" value="ModA/WtpA"/>
</dbReference>
<comment type="subcellular location">
    <subcellularLocation>
        <location evidence="1">Cell membrane</location>
    </subcellularLocation>
</comment>
<dbReference type="PANTHER" id="PTHR30632:SF17">
    <property type="entry name" value="MOLYBDATE-BINDING PROTEIN MODA"/>
    <property type="match status" value="1"/>
</dbReference>
<protein>
    <recommendedName>
        <fullName evidence="11">Molybdate-binding protein ModA</fullName>
    </recommendedName>
    <alternativeName>
        <fullName evidence="12">Molybdate/tungstate-binding protein ModA</fullName>
    </alternativeName>
</protein>
<evidence type="ECO:0000256" key="9">
    <source>
        <dbReference type="ARBA" id="ARBA00056002"/>
    </source>
</evidence>
<keyword evidence="3" id="KW-0813">Transport</keyword>
<dbReference type="SUPFAM" id="SSF53850">
    <property type="entry name" value="Periplasmic binding protein-like II"/>
    <property type="match status" value="1"/>
</dbReference>
<accession>A0A132BU79</accession>
<dbReference type="Pfam" id="PF13531">
    <property type="entry name" value="SBP_bac_11"/>
    <property type="match status" value="1"/>
</dbReference>
<dbReference type="RefSeq" id="WP_068245945.1">
    <property type="nucleotide sequence ID" value="NZ_LPUY01000082.1"/>
</dbReference>
<keyword evidence="8" id="KW-0826">Tungsten</keyword>
<dbReference type="GO" id="GO:0015689">
    <property type="term" value="P:molybdate ion transport"/>
    <property type="evidence" value="ECO:0007669"/>
    <property type="project" value="InterPro"/>
</dbReference>
<keyword evidence="13" id="KW-0500">Molybdenum</keyword>
<comment type="caution">
    <text evidence="14">The sequence shown here is derived from an EMBL/GenBank/DDBJ whole genome shotgun (WGS) entry which is preliminary data.</text>
</comment>
<sequence length="259" mass="27515">MFPIFTQPGRYLLTVALMVSLVFPGVGSADTLRIFAAASLKTALDQFVEQFETETGQEVRIAYGGSSSLARQISLGAPADIFISANANWMDYLQEKGLLVEGTRRDLFSNHLVIASHEREGKLASLEALSSRLGGRRLAMAQTDAVPAGIYGKAALQAAGVWEDVKSQVVQTDNVRSALTLISTGAAPFGVVYGSDVQIEPRVSVAFLIPSDLHPLIVYPIAALQSSPLADSFLTSIAAPSAQELFQSFGFPPPGGVDD</sequence>
<comment type="function">
    <text evidence="9">Involved in the transport of molybdenum into the cell. Part of the binding-protein-dependent transport system ModABCD.</text>
</comment>
<dbReference type="OrthoDB" id="9785015at2"/>
<keyword evidence="4" id="KW-1003">Cell membrane</keyword>
<dbReference type="GO" id="GO:0030288">
    <property type="term" value="C:outer membrane-bounded periplasmic space"/>
    <property type="evidence" value="ECO:0007669"/>
    <property type="project" value="TreeGrafter"/>
</dbReference>
<dbReference type="GO" id="GO:0046872">
    <property type="term" value="F:metal ion binding"/>
    <property type="evidence" value="ECO:0007669"/>
    <property type="project" value="UniProtKB-KW"/>
</dbReference>
<evidence type="ECO:0000256" key="13">
    <source>
        <dbReference type="PIRSR" id="PIRSR004846-1"/>
    </source>
</evidence>
<feature type="binding site" evidence="13">
    <location>
        <position position="66"/>
    </location>
    <ligand>
        <name>molybdate</name>
        <dbReference type="ChEBI" id="CHEBI:36264"/>
    </ligand>
</feature>
<dbReference type="Gene3D" id="3.40.190.10">
    <property type="entry name" value="Periplasmic binding protein-like II"/>
    <property type="match status" value="2"/>
</dbReference>
<evidence type="ECO:0000256" key="2">
    <source>
        <dbReference type="ARBA" id="ARBA00009175"/>
    </source>
</evidence>
<keyword evidence="6" id="KW-0732">Signal</keyword>
<feature type="binding site" evidence="13">
    <location>
        <position position="175"/>
    </location>
    <ligand>
        <name>molybdate</name>
        <dbReference type="ChEBI" id="CHEBI:36264"/>
    </ligand>
</feature>
<name>A0A132BU79_9RHOB</name>
<proteinExistence type="inferred from homology"/>
<evidence type="ECO:0000256" key="7">
    <source>
        <dbReference type="ARBA" id="ARBA00023136"/>
    </source>
</evidence>
<feature type="binding site" evidence="13">
    <location>
        <position position="193"/>
    </location>
    <ligand>
        <name>molybdate</name>
        <dbReference type="ChEBI" id="CHEBI:36264"/>
    </ligand>
</feature>
<evidence type="ECO:0000313" key="14">
    <source>
        <dbReference type="EMBL" id="KUP91938.1"/>
    </source>
</evidence>
<dbReference type="PANTHER" id="PTHR30632">
    <property type="entry name" value="MOLYBDATE-BINDING PERIPLASMIC PROTEIN"/>
    <property type="match status" value="1"/>
</dbReference>
<keyword evidence="5 13" id="KW-0479">Metal-binding</keyword>
<evidence type="ECO:0000256" key="12">
    <source>
        <dbReference type="ARBA" id="ARBA00078141"/>
    </source>
</evidence>
<evidence type="ECO:0000256" key="5">
    <source>
        <dbReference type="ARBA" id="ARBA00022723"/>
    </source>
</evidence>
<dbReference type="InterPro" id="IPR005950">
    <property type="entry name" value="ModA"/>
</dbReference>
<evidence type="ECO:0000256" key="10">
    <source>
        <dbReference type="ARBA" id="ARBA00062515"/>
    </source>
</evidence>